<dbReference type="OrthoDB" id="5144372at2"/>
<dbReference type="RefSeq" id="WP_068709709.1">
    <property type="nucleotide sequence ID" value="NZ_LRIE01000082.1"/>
</dbReference>
<organism evidence="1">
    <name type="scientific">Oerskovia enterophila</name>
    <dbReference type="NCBI Taxonomy" id="43678"/>
    <lineage>
        <taxon>Bacteria</taxon>
        <taxon>Bacillati</taxon>
        <taxon>Actinomycetota</taxon>
        <taxon>Actinomycetes</taxon>
        <taxon>Micrococcales</taxon>
        <taxon>Cellulomonadaceae</taxon>
        <taxon>Oerskovia</taxon>
    </lineage>
</organism>
<dbReference type="STRING" id="43678.OJAG_32830"/>
<protein>
    <submittedName>
        <fullName evidence="1">Uncharacterized protein</fullName>
    </submittedName>
</protein>
<sequence length="279" mass="29566">MESHSALALPRTVVLALWSQALGPQADEPVDPDGPGTALVRRAVAAVRLDDEPHTVEGDGTASTLTDLVARWTRSPFEVCAVLPAPGDLLGVPSVVSADATDAEECLLVQSTEGAWALVPEVTAFGSVYETGHLVTWRTTPVPTWRTQVLAAVGTLADAERDLRVALLTATEALASLDVARWREDAAETIASLRSTTPPDWPLPAARSESDARRVRVLAQAARLRAIVDLATADDGGAVNLWQADQRSTALREVDRAARRAMSAATARYAAGPDPSTLR</sequence>
<dbReference type="Proteomes" id="UP000076447">
    <property type="component" value="Unassembled WGS sequence"/>
</dbReference>
<comment type="caution">
    <text evidence="1">The sequence shown here is derived from an EMBL/GenBank/DDBJ whole genome shotgun (WGS) entry which is preliminary data.</text>
</comment>
<evidence type="ECO:0000313" key="1">
    <source>
        <dbReference type="EMBL" id="KZM34131.1"/>
    </source>
</evidence>
<dbReference type="PATRIC" id="fig|43678.3.peg.3443"/>
<gene>
    <name evidence="1" type="ORF">OJAG_32830</name>
</gene>
<dbReference type="EMBL" id="LRIE01000082">
    <property type="protein sequence ID" value="KZM34131.1"/>
    <property type="molecule type" value="Genomic_DNA"/>
</dbReference>
<accession>A0A163QG36</accession>
<reference evidence="1" key="1">
    <citation type="submission" date="2016-01" db="EMBL/GenBank/DDBJ databases">
        <title>Genome sequence of Oerskovia enterophila VJag, an agar and cellulose degrading bacterium.</title>
        <authorList>
            <person name="Poehlein A."/>
            <person name="Jag V."/>
            <person name="Bengelsdorf F."/>
            <person name="Duerre P."/>
            <person name="Daniel R."/>
        </authorList>
    </citation>
    <scope>NUCLEOTIDE SEQUENCE [LARGE SCALE GENOMIC DNA]</scope>
    <source>
        <strain evidence="1">VJag</strain>
    </source>
</reference>
<name>A0A163QG36_9CELL</name>
<proteinExistence type="predicted"/>
<dbReference type="AlphaFoldDB" id="A0A163QG36"/>